<dbReference type="Proteomes" id="UP000183120">
    <property type="component" value="Unassembled WGS sequence"/>
</dbReference>
<organism evidence="2 3">
    <name type="scientific">Candidatus Gottesmanbacteria bacterium CG1_02_37_22</name>
    <dbReference type="NCBI Taxonomy" id="1805209"/>
    <lineage>
        <taxon>Bacteria</taxon>
        <taxon>Candidatus Gottesmaniibacteriota</taxon>
    </lineage>
</organism>
<reference evidence="2 3" key="1">
    <citation type="journal article" date="2016" name="Environ. Microbiol.">
        <title>Genomic resolution of a cold subsurface aquifer community provides metabolic insights for novel microbes adapted to high CO concentrations.</title>
        <authorList>
            <person name="Probst A.J."/>
            <person name="Castelle C.J."/>
            <person name="Singh A."/>
            <person name="Brown C.T."/>
            <person name="Anantharaman K."/>
            <person name="Sharon I."/>
            <person name="Hug L.A."/>
            <person name="Burstein D."/>
            <person name="Emerson J.B."/>
            <person name="Thomas B.C."/>
            <person name="Banfield J.F."/>
        </authorList>
    </citation>
    <scope>NUCLEOTIDE SEQUENCE [LARGE SCALE GENOMIC DNA]</scope>
    <source>
        <strain evidence="2">CG1_02_37_22</strain>
    </source>
</reference>
<gene>
    <name evidence="2" type="ORF">AUJ73_04350</name>
</gene>
<sequence length="1298" mass="148745">MTNPEHGSAGMGDRENLMVKLKELVKQIFSQKARAEAEMKRRAKKEEEEQEKRHKHESREKRAEEKERRDEADEERVYHRTKSADVEEVQAGLAREQRANEVWGKVRGLLGNGQSEPEGSFYLVEKIRQDANIQTALRDLISTSPVAAEVVNNLVSRGVELHGNARALIKEGQKLLYEADKAGKLPEVRELLALISARAQDLAWEEYVVNQKLNRKRGYQTTSTMADLLADDSGIVMDSEDRKDLSTPVYDGNRLDEAQTQEKWRQAIDRLVASPKGRDEEAARSIERVMKTPDSSMVAKELLAPLDEIWGEVELKGATPGSTMSIEDLERYRRRIQEDAAKIHPKEIPGSQAYDQAVQAIRGSTEDKLNELARSLEARLRQERPTVKEGIVDEKEFIQQMVLNKGRMGQLFDHNPEIRKRFLGLDEKSRKFRDKVFIAIHSAVLSDKRNSSGDNFGLYERADFTTFTDILRIGLDKHYVEKTGEPLGQAWSDYYNNLSNAIRQSRDIDFWASQPASSIENFNKALGMFQNEYITHAMMFPAVNAAFRAYETTLRSIMDSNDGYIPPGLIEYSAPNTGAYWDQQSLAMLRGWINAGVIKDFERDERTQFHVVDEDGHTVKLSESPLSLTDVSEDELNMYMTLAKGMGLVNARYLEIFANSRVPGSEQPERALEGFHSMAYEGVARALNYFSTYVYKWKIGGDKFFYLFNQLVPSERKISDSKEAIKAFMAYQDGTFEDVYGKDAKRFIDLLNFSGISSAIGKDTTWRQFDMTSIWPDKKREFLGGPTQLVLAGRYAEESAKRFLVINKYREEYRKELIRRNQAEGVKFAVSGGGFEKLWQEYGRHKFQAVIDKEWDRLNGKHPAKGTEHTPIAEQTHHLVGAYEKAFKARVWVEMAMRNPLVVAHNLKIDVPLVGYEDKKKQLNLHNLLVQEILEIPPEDMKYGELYGKTALDRTPTEREKRYMAQVLQLETDLAAVRERAIQDARDLTEADFHQVIRDGERRDNALRYWRRVRQVILGTDNLEQAEHLYEEFGMGLTDNGEDYEWDYEKIHHLFAKDGQMEALQKEHAKGVDKLKLNDGREVILPFLLRKAVESKPEWILGTDDMSFNRMDMLNLGSRNWLRRGGDIAAHWNGGAAAVEYMRDGLVQNPDKHELAKLLKKVVVAYSDDMVEIGWSVAGNFAYLTDRFYAWDPKRLGSSAQRDVWESRRNVAGWLANGRREFWDALEHADVIPPHGHFYHYKIPDNADIHKLRDLCHAKNEDVWLEIVTLGVLLAMAITIWRALSAKDEEEGGGGGHH</sequence>
<proteinExistence type="predicted"/>
<accession>A0A1J4TQX9</accession>
<evidence type="ECO:0000256" key="1">
    <source>
        <dbReference type="SAM" id="MobiDB-lite"/>
    </source>
</evidence>
<evidence type="ECO:0000313" key="2">
    <source>
        <dbReference type="EMBL" id="OIO13069.1"/>
    </source>
</evidence>
<evidence type="ECO:0000313" key="3">
    <source>
        <dbReference type="Proteomes" id="UP000183120"/>
    </source>
</evidence>
<feature type="region of interest" description="Disordered" evidence="1">
    <location>
        <begin position="31"/>
        <end position="83"/>
    </location>
</feature>
<dbReference type="EMBL" id="MNUY01000069">
    <property type="protein sequence ID" value="OIO13069.1"/>
    <property type="molecule type" value="Genomic_DNA"/>
</dbReference>
<comment type="caution">
    <text evidence="2">The sequence shown here is derived from an EMBL/GenBank/DDBJ whole genome shotgun (WGS) entry which is preliminary data.</text>
</comment>
<feature type="compositionally biased region" description="Basic and acidic residues" evidence="1">
    <location>
        <begin position="33"/>
        <end position="83"/>
    </location>
</feature>
<protein>
    <submittedName>
        <fullName evidence="2">Uncharacterized protein</fullName>
    </submittedName>
</protein>
<name>A0A1J4TQX9_9BACT</name>